<dbReference type="RefSeq" id="WP_115278452.1">
    <property type="nucleotide sequence ID" value="NZ_AP022600.1"/>
</dbReference>
<dbReference type="PRINTS" id="PR00081">
    <property type="entry name" value="GDHRDH"/>
</dbReference>
<dbReference type="InterPro" id="IPR036291">
    <property type="entry name" value="NAD(P)-bd_dom_sf"/>
</dbReference>
<proteinExistence type="inferred from homology"/>
<dbReference type="InterPro" id="IPR020904">
    <property type="entry name" value="Sc_DH/Rdtase_CS"/>
</dbReference>
<keyword evidence="2 3" id="KW-0560">Oxidoreductase</keyword>
<dbReference type="CDD" id="cd05233">
    <property type="entry name" value="SDR_c"/>
    <property type="match status" value="1"/>
</dbReference>
<name>A0A378TFT1_9MYCO</name>
<keyword evidence="4" id="KW-1185">Reference proteome</keyword>
<dbReference type="Gene3D" id="3.40.50.720">
    <property type="entry name" value="NAD(P)-binding Rossmann-like Domain"/>
    <property type="match status" value="1"/>
</dbReference>
<evidence type="ECO:0000313" key="3">
    <source>
        <dbReference type="EMBL" id="STZ58725.1"/>
    </source>
</evidence>
<dbReference type="PANTHER" id="PTHR24321">
    <property type="entry name" value="DEHYDROGENASES, SHORT CHAIN"/>
    <property type="match status" value="1"/>
</dbReference>
<dbReference type="AlphaFoldDB" id="A0A378TFT1"/>
<reference evidence="3 4" key="1">
    <citation type="submission" date="2018-06" db="EMBL/GenBank/DDBJ databases">
        <authorList>
            <consortium name="Pathogen Informatics"/>
            <person name="Doyle S."/>
        </authorList>
    </citation>
    <scope>NUCLEOTIDE SEQUENCE [LARGE SCALE GENOMIC DNA]</scope>
    <source>
        <strain evidence="3 4">NCTC10821</strain>
    </source>
</reference>
<evidence type="ECO:0000256" key="1">
    <source>
        <dbReference type="ARBA" id="ARBA00006484"/>
    </source>
</evidence>
<comment type="similarity">
    <text evidence="1">Belongs to the short-chain dehydrogenases/reductases (SDR) family.</text>
</comment>
<dbReference type="Pfam" id="PF13561">
    <property type="entry name" value="adh_short_C2"/>
    <property type="match status" value="1"/>
</dbReference>
<evidence type="ECO:0000256" key="2">
    <source>
        <dbReference type="ARBA" id="ARBA00023002"/>
    </source>
</evidence>
<evidence type="ECO:0000313" key="4">
    <source>
        <dbReference type="Proteomes" id="UP000254978"/>
    </source>
</evidence>
<dbReference type="PROSITE" id="PS00061">
    <property type="entry name" value="ADH_SHORT"/>
    <property type="match status" value="1"/>
</dbReference>
<protein>
    <submittedName>
        <fullName evidence="3">Dehydrogenase</fullName>
        <ecNumber evidence="3">1.1.1.-</ecNumber>
    </submittedName>
</protein>
<dbReference type="OrthoDB" id="7064009at2"/>
<dbReference type="Proteomes" id="UP000254978">
    <property type="component" value="Unassembled WGS sequence"/>
</dbReference>
<dbReference type="FunFam" id="3.40.50.720:FF:000084">
    <property type="entry name" value="Short-chain dehydrogenase reductase"/>
    <property type="match status" value="1"/>
</dbReference>
<gene>
    <name evidence="3" type="primary">lvr_2</name>
    <name evidence="3" type="ORF">NCTC10821_02240</name>
</gene>
<dbReference type="PRINTS" id="PR00080">
    <property type="entry name" value="SDRFAMILY"/>
</dbReference>
<dbReference type="EC" id="1.1.1.-" evidence="3"/>
<dbReference type="InterPro" id="IPR002347">
    <property type="entry name" value="SDR_fam"/>
</dbReference>
<organism evidence="3 4">
    <name type="scientific">Mycolicibacterium tokaiense</name>
    <dbReference type="NCBI Taxonomy" id="39695"/>
    <lineage>
        <taxon>Bacteria</taxon>
        <taxon>Bacillati</taxon>
        <taxon>Actinomycetota</taxon>
        <taxon>Actinomycetes</taxon>
        <taxon>Mycobacteriales</taxon>
        <taxon>Mycobacteriaceae</taxon>
        <taxon>Mycolicibacterium</taxon>
    </lineage>
</organism>
<sequence>MTNTNTFAGKGAIVTGAGSGIGRAVALELAAAGARVLAVDVNVEGAEKTASDAAGEVHPFAADVSDPAQVRTYAEAATGLVGPPQLFFNNAGVEGVHKSIVDTTSDEWRKVVGINLDGMFFGLKYVLPLIQQAGGGAVVNTGSILSLKAAPDRSDYVVTKHGVLGLTRSAAAEVATQGIRVNCICPGPVATPLMTRSELLVNPDDPGYEHDRFIEGTPVRRYAEPREIAELVLFLLRDDVGYLTGSAVTIDGGIMAV</sequence>
<dbReference type="PANTHER" id="PTHR24321:SF8">
    <property type="entry name" value="ESTRADIOL 17-BETA-DEHYDROGENASE 8-RELATED"/>
    <property type="match status" value="1"/>
</dbReference>
<dbReference type="GO" id="GO:0016491">
    <property type="term" value="F:oxidoreductase activity"/>
    <property type="evidence" value="ECO:0007669"/>
    <property type="project" value="UniProtKB-KW"/>
</dbReference>
<dbReference type="EMBL" id="UGQT01000001">
    <property type="protein sequence ID" value="STZ58725.1"/>
    <property type="molecule type" value="Genomic_DNA"/>
</dbReference>
<accession>A0A378TFT1</accession>
<dbReference type="SUPFAM" id="SSF51735">
    <property type="entry name" value="NAD(P)-binding Rossmann-fold domains"/>
    <property type="match status" value="1"/>
</dbReference>